<comment type="similarity">
    <text evidence="4 10">Belongs to the OST1 family.</text>
</comment>
<keyword evidence="5 10" id="KW-0812">Transmembrane</keyword>
<dbReference type="GO" id="GO:0018279">
    <property type="term" value="P:protein N-linked glycosylation via asparagine"/>
    <property type="evidence" value="ECO:0007669"/>
    <property type="project" value="TreeGrafter"/>
</dbReference>
<evidence type="ECO:0000256" key="6">
    <source>
        <dbReference type="ARBA" id="ARBA00022729"/>
    </source>
</evidence>
<evidence type="ECO:0000313" key="12">
    <source>
        <dbReference type="Proteomes" id="UP001174694"/>
    </source>
</evidence>
<keyword evidence="9 10" id="KW-0472">Membrane</keyword>
<keyword evidence="7 10" id="KW-0256">Endoplasmic reticulum</keyword>
<dbReference type="Pfam" id="PF04597">
    <property type="entry name" value="Ribophorin_I"/>
    <property type="match status" value="1"/>
</dbReference>
<organism evidence="11 12">
    <name type="scientific">Pleurostoma richardsiae</name>
    <dbReference type="NCBI Taxonomy" id="41990"/>
    <lineage>
        <taxon>Eukaryota</taxon>
        <taxon>Fungi</taxon>
        <taxon>Dikarya</taxon>
        <taxon>Ascomycota</taxon>
        <taxon>Pezizomycotina</taxon>
        <taxon>Sordariomycetes</taxon>
        <taxon>Sordariomycetidae</taxon>
        <taxon>Calosphaeriales</taxon>
        <taxon>Pleurostomataceae</taxon>
        <taxon>Pleurostoma</taxon>
    </lineage>
</organism>
<proteinExistence type="inferred from homology"/>
<evidence type="ECO:0000256" key="5">
    <source>
        <dbReference type="ARBA" id="ARBA00022692"/>
    </source>
</evidence>
<dbReference type="PANTHER" id="PTHR21049">
    <property type="entry name" value="RIBOPHORIN I"/>
    <property type="match status" value="1"/>
</dbReference>
<comment type="caution">
    <text evidence="11">The sequence shown here is derived from an EMBL/GenBank/DDBJ whole genome shotgun (WGS) entry which is preliminary data.</text>
</comment>
<sequence length="491" mass="54825">MKLLASLPAAFLSLLGTASAAATKVSEDALQSTFTPPEVFKNVNLVHIISLEKSYVKETVNVIIENIASTPQDEYYLPFTADQMSRIGGVEVKDRKDATLGPLSVEAAEFDPESDIQYYRIELPTPLKSGSQQTLGITYYYLSAYSPLPASINQDDSQFLTYSFSAICPSAYATEKQKTEVKFPSSNIPDYTKIASTGDVKEFPQKQGSKLTYGPFDAKPAGAASPVQVRFEFTKPLLHVSELERDIEVSHWGGNVAFEEKYTLYHRGANLSSLFSRVKWQQQQYYNPNSYALKEIRFPLRVGSADPYYYDVIGNVSTSRFRSNKREALLEVKPRYPIFGGWKYPFTIGWNSDAKNFLKTLSGGNYILNVPFLEGPKQAEGVEYEHVQIRVILPEGAENVKFSTTIPPSAIVSTDIVLHKTFLDTVGRTTLVIKARNLVDDFRDRELVVSYDYSVVALLRKPFIVFTGMIAVFIGAWIIGGVKLQFSGKKA</sequence>
<evidence type="ECO:0000256" key="8">
    <source>
        <dbReference type="ARBA" id="ARBA00022989"/>
    </source>
</evidence>
<protein>
    <recommendedName>
        <fullName evidence="10">Dolichyl-diphosphooligosaccharide--protein glycosyltransferase subunit 1</fullName>
    </recommendedName>
</protein>
<reference evidence="11" key="1">
    <citation type="submission" date="2022-07" db="EMBL/GenBank/DDBJ databases">
        <title>Fungi with potential for degradation of polypropylene.</title>
        <authorList>
            <person name="Gostincar C."/>
        </authorList>
    </citation>
    <scope>NUCLEOTIDE SEQUENCE</scope>
    <source>
        <strain evidence="11">EXF-13308</strain>
    </source>
</reference>
<evidence type="ECO:0000256" key="3">
    <source>
        <dbReference type="ARBA" id="ARBA00004922"/>
    </source>
</evidence>
<evidence type="ECO:0000256" key="9">
    <source>
        <dbReference type="ARBA" id="ARBA00023136"/>
    </source>
</evidence>
<name>A0AA38VMS4_9PEZI</name>
<dbReference type="PANTHER" id="PTHR21049:SF0">
    <property type="entry name" value="DOLICHYL-DIPHOSPHOOLIGOSACCHARIDE--PROTEIN GLYCOSYLTRANSFERASE SUBUNIT 1"/>
    <property type="match status" value="1"/>
</dbReference>
<comment type="subcellular location">
    <subcellularLocation>
        <location evidence="2 10">Endoplasmic reticulum membrane</location>
        <topology evidence="2 10">Single-pass type I membrane protein</topology>
    </subcellularLocation>
</comment>
<feature type="chain" id="PRO_5041482355" description="Dolichyl-diphosphooligosaccharide--protein glycosyltransferase subunit 1" evidence="10">
    <location>
        <begin position="21"/>
        <end position="491"/>
    </location>
</feature>
<keyword evidence="6 10" id="KW-0732">Signal</keyword>
<comment type="subunit">
    <text evidence="10">Component of the oligosaccharyltransferase (OST) complex.</text>
</comment>
<gene>
    <name evidence="11" type="ORF">NKR23_g7378</name>
</gene>
<keyword evidence="8 10" id="KW-1133">Transmembrane helix</keyword>
<dbReference type="InterPro" id="IPR007676">
    <property type="entry name" value="Ribophorin_I"/>
</dbReference>
<evidence type="ECO:0000256" key="2">
    <source>
        <dbReference type="ARBA" id="ARBA00004115"/>
    </source>
</evidence>
<dbReference type="Proteomes" id="UP001174694">
    <property type="component" value="Unassembled WGS sequence"/>
</dbReference>
<comment type="pathway">
    <text evidence="3 10">Protein modification; protein glycosylation.</text>
</comment>
<evidence type="ECO:0000256" key="4">
    <source>
        <dbReference type="ARBA" id="ARBA00008905"/>
    </source>
</evidence>
<accession>A0AA38VMS4</accession>
<evidence type="ECO:0000256" key="10">
    <source>
        <dbReference type="RuleBase" id="RU361143"/>
    </source>
</evidence>
<dbReference type="AlphaFoldDB" id="A0AA38VMS4"/>
<evidence type="ECO:0000256" key="7">
    <source>
        <dbReference type="ARBA" id="ARBA00022824"/>
    </source>
</evidence>
<feature type="transmembrane region" description="Helical" evidence="10">
    <location>
        <begin position="463"/>
        <end position="482"/>
    </location>
</feature>
<feature type="signal peptide" evidence="10">
    <location>
        <begin position="1"/>
        <end position="20"/>
    </location>
</feature>
<comment type="function">
    <text evidence="1 10">Subunit of the oligosaccharyl transferase (OST) complex that catalyzes the initial transfer of a defined glycan (Glc(3)Man(9)GlcNAc(2) in eukaryotes) from the lipid carrier dolichol-pyrophosphate to an asparagine residue within an Asn-X-Ser/Thr consensus motif in nascent polypeptide chains, the first step in protein N-glycosylation. N-glycosylation occurs cotranslationally and the complex associates with the Sec61 complex at the channel-forming translocon complex that mediates protein translocation across the endoplasmic reticulum (ER). All subunits are required for a maximal enzyme activity.</text>
</comment>
<evidence type="ECO:0000313" key="11">
    <source>
        <dbReference type="EMBL" id="KAJ9142212.1"/>
    </source>
</evidence>
<dbReference type="EMBL" id="JANBVO010000023">
    <property type="protein sequence ID" value="KAJ9142212.1"/>
    <property type="molecule type" value="Genomic_DNA"/>
</dbReference>
<dbReference type="GO" id="GO:0008250">
    <property type="term" value="C:oligosaccharyltransferase complex"/>
    <property type="evidence" value="ECO:0007669"/>
    <property type="project" value="UniProtKB-UniRule"/>
</dbReference>
<evidence type="ECO:0000256" key="1">
    <source>
        <dbReference type="ARBA" id="ARBA00002791"/>
    </source>
</evidence>
<keyword evidence="12" id="KW-1185">Reference proteome</keyword>